<name>A0A5S9MJX1_BACIA</name>
<gene>
    <name evidence="2" type="ORF">BsIDN1_55340</name>
</gene>
<evidence type="ECO:0008006" key="4">
    <source>
        <dbReference type="Google" id="ProtNLM"/>
    </source>
</evidence>
<evidence type="ECO:0000313" key="3">
    <source>
        <dbReference type="Proteomes" id="UP000464658"/>
    </source>
</evidence>
<keyword evidence="1" id="KW-0472">Membrane</keyword>
<accession>A0A5S9MJX1</accession>
<dbReference type="Proteomes" id="UP000464658">
    <property type="component" value="Chromosome"/>
</dbReference>
<dbReference type="EMBL" id="AP021906">
    <property type="protein sequence ID" value="BBP91916.1"/>
    <property type="molecule type" value="Genomic_DNA"/>
</dbReference>
<dbReference type="Pfam" id="PF04298">
    <property type="entry name" value="Zn_peptidase_2"/>
    <property type="match status" value="1"/>
</dbReference>
<dbReference type="PANTHER" id="PTHR36434:SF1">
    <property type="entry name" value="MEMBRANE PROTEASE YUGP-RELATED"/>
    <property type="match status" value="1"/>
</dbReference>
<dbReference type="InterPro" id="IPR007395">
    <property type="entry name" value="Zn_peptidase_2"/>
</dbReference>
<keyword evidence="1" id="KW-0812">Transmembrane</keyword>
<dbReference type="AlphaFoldDB" id="A0A5S9MJX1"/>
<keyword evidence="1" id="KW-1133">Transmembrane helix</keyword>
<protein>
    <recommendedName>
        <fullName evidence="4">Peptidase</fullName>
    </recommendedName>
</protein>
<evidence type="ECO:0000256" key="1">
    <source>
        <dbReference type="SAM" id="Phobius"/>
    </source>
</evidence>
<sequence>MFSAAVFFQLVTLPVEFNASSRAKDIIVSEGIIRSSEERGVNKVLNAAALTYVAAALVSLFELLRFVMIFLNGRND</sequence>
<reference evidence="2 3" key="1">
    <citation type="submission" date="2019-12" db="EMBL/GenBank/DDBJ databases">
        <title>Full genome sequence of a Bacillus safensis strain isolated from commercially available natto in Indonesia.</title>
        <authorList>
            <person name="Yoshida M."/>
            <person name="Uomi M."/>
            <person name="Waturangi D."/>
            <person name="Ekaputri J.J."/>
            <person name="Setiamarga D.H.E."/>
        </authorList>
    </citation>
    <scope>NUCLEOTIDE SEQUENCE [LARGE SCALE GENOMIC DNA]</scope>
    <source>
        <strain evidence="2 3">IDN1</strain>
    </source>
</reference>
<evidence type="ECO:0000313" key="2">
    <source>
        <dbReference type="EMBL" id="BBP91916.1"/>
    </source>
</evidence>
<dbReference type="PANTHER" id="PTHR36434">
    <property type="entry name" value="MEMBRANE PROTEASE YUGP-RELATED"/>
    <property type="match status" value="1"/>
</dbReference>
<proteinExistence type="predicted"/>
<feature type="transmembrane region" description="Helical" evidence="1">
    <location>
        <begin position="47"/>
        <end position="71"/>
    </location>
</feature>
<organism evidence="2 3">
    <name type="scientific">Bacillus safensis</name>
    <dbReference type="NCBI Taxonomy" id="561879"/>
    <lineage>
        <taxon>Bacteria</taxon>
        <taxon>Bacillati</taxon>
        <taxon>Bacillota</taxon>
        <taxon>Bacilli</taxon>
        <taxon>Bacillales</taxon>
        <taxon>Bacillaceae</taxon>
        <taxon>Bacillus</taxon>
    </lineage>
</organism>